<evidence type="ECO:0000256" key="3">
    <source>
        <dbReference type="ARBA" id="ARBA00005708"/>
    </source>
</evidence>
<feature type="domain" description="Dihydroneopterin aldolase/epimerase" evidence="8">
    <location>
        <begin position="23"/>
        <end position="134"/>
    </location>
</feature>
<dbReference type="PANTHER" id="PTHR42844:SF1">
    <property type="entry name" value="DIHYDRONEOPTERIN ALDOLASE 1-RELATED"/>
    <property type="match status" value="1"/>
</dbReference>
<evidence type="ECO:0000256" key="6">
    <source>
        <dbReference type="ARBA" id="ARBA00023239"/>
    </source>
</evidence>
<keyword evidence="5" id="KW-0289">Folate biosynthesis</keyword>
<dbReference type="InterPro" id="IPR043133">
    <property type="entry name" value="GTP-CH-I_C/QueF"/>
</dbReference>
<reference evidence="9 10" key="1">
    <citation type="submission" date="2022-09" db="EMBL/GenBank/DDBJ databases">
        <title>Draft genome of isolate Be4.</title>
        <authorList>
            <person name="Sanchez-Castro I."/>
            <person name="Martinez-Rodriguez P."/>
            <person name="Descostes M."/>
            <person name="Merroun M."/>
        </authorList>
    </citation>
    <scope>NUCLEOTIDE SEQUENCE [LARGE SCALE GENOMIC DNA]</scope>
    <source>
        <strain evidence="9 10">Be4</strain>
    </source>
</reference>
<gene>
    <name evidence="9" type="ORF">N0K08_07215</name>
</gene>
<protein>
    <recommendedName>
        <fullName evidence="4">dihydroneopterin aldolase</fullName>
        <ecNumber evidence="4">4.1.2.25</ecNumber>
    </recommendedName>
    <alternativeName>
        <fullName evidence="7">7,8-dihydroneopterin aldolase</fullName>
    </alternativeName>
</protein>
<evidence type="ECO:0000313" key="10">
    <source>
        <dbReference type="Proteomes" id="UP001525968"/>
    </source>
</evidence>
<comment type="catalytic activity">
    <reaction evidence="1">
        <text>7,8-dihydroneopterin = 6-hydroxymethyl-7,8-dihydropterin + glycolaldehyde</text>
        <dbReference type="Rhea" id="RHEA:10540"/>
        <dbReference type="ChEBI" id="CHEBI:17001"/>
        <dbReference type="ChEBI" id="CHEBI:17071"/>
        <dbReference type="ChEBI" id="CHEBI:44841"/>
        <dbReference type="EC" id="4.1.2.25"/>
    </reaction>
</comment>
<dbReference type="RefSeq" id="WP_261499433.1">
    <property type="nucleotide sequence ID" value="NZ_JAODYH010000003.1"/>
</dbReference>
<dbReference type="InterPro" id="IPR006157">
    <property type="entry name" value="FolB_dom"/>
</dbReference>
<name>A0ABT2PIW2_9BURK</name>
<organism evidence="9 10">
    <name type="scientific">Acidovorax bellezanensis</name>
    <dbReference type="NCBI Taxonomy" id="2976702"/>
    <lineage>
        <taxon>Bacteria</taxon>
        <taxon>Pseudomonadati</taxon>
        <taxon>Pseudomonadota</taxon>
        <taxon>Betaproteobacteria</taxon>
        <taxon>Burkholderiales</taxon>
        <taxon>Comamonadaceae</taxon>
        <taxon>Acidovorax</taxon>
    </lineage>
</organism>
<accession>A0ABT2PIW2</accession>
<sequence length="147" mass="16173">MSHLLSTAPSLSTHALLAQCRRLFLQGLEKQVSIGIHDFERAAPQRMRFDIDLYVPLGATTPSADALHEVVDYDFVREAVQREVTRGHIALQETLCDAVMQALLAHPQVVAARVATSKPDVYPDCEAVGVEVFTIKPNAAELLFHPS</sequence>
<dbReference type="SMART" id="SM00905">
    <property type="entry name" value="FolB"/>
    <property type="match status" value="1"/>
</dbReference>
<evidence type="ECO:0000256" key="7">
    <source>
        <dbReference type="ARBA" id="ARBA00032903"/>
    </source>
</evidence>
<dbReference type="EMBL" id="JAODYH010000003">
    <property type="protein sequence ID" value="MCT9810416.1"/>
    <property type="molecule type" value="Genomic_DNA"/>
</dbReference>
<evidence type="ECO:0000256" key="2">
    <source>
        <dbReference type="ARBA" id="ARBA00005013"/>
    </source>
</evidence>
<evidence type="ECO:0000313" key="9">
    <source>
        <dbReference type="EMBL" id="MCT9810416.1"/>
    </source>
</evidence>
<evidence type="ECO:0000256" key="5">
    <source>
        <dbReference type="ARBA" id="ARBA00022909"/>
    </source>
</evidence>
<dbReference type="Gene3D" id="3.30.1130.10">
    <property type="match status" value="1"/>
</dbReference>
<dbReference type="SUPFAM" id="SSF55620">
    <property type="entry name" value="Tetrahydrobiopterin biosynthesis enzymes-like"/>
    <property type="match status" value="1"/>
</dbReference>
<comment type="caution">
    <text evidence="9">The sequence shown here is derived from an EMBL/GenBank/DDBJ whole genome shotgun (WGS) entry which is preliminary data.</text>
</comment>
<dbReference type="InterPro" id="IPR006156">
    <property type="entry name" value="Dihydroneopterin_aldolase"/>
</dbReference>
<comment type="similarity">
    <text evidence="3">Belongs to the DHNA family.</text>
</comment>
<keyword evidence="6" id="KW-0456">Lyase</keyword>
<evidence type="ECO:0000256" key="4">
    <source>
        <dbReference type="ARBA" id="ARBA00013043"/>
    </source>
</evidence>
<dbReference type="Pfam" id="PF02152">
    <property type="entry name" value="FolB"/>
    <property type="match status" value="1"/>
</dbReference>
<proteinExistence type="inferred from homology"/>
<dbReference type="PANTHER" id="PTHR42844">
    <property type="entry name" value="DIHYDRONEOPTERIN ALDOLASE 1-RELATED"/>
    <property type="match status" value="1"/>
</dbReference>
<dbReference type="EC" id="4.1.2.25" evidence="4"/>
<comment type="pathway">
    <text evidence="2">Cofactor biosynthesis; tetrahydrofolate biosynthesis; 2-amino-4-hydroxy-6-hydroxymethyl-7,8-dihydropteridine diphosphate from 7,8-dihydroneopterin triphosphate: step 3/4.</text>
</comment>
<dbReference type="Proteomes" id="UP001525968">
    <property type="component" value="Unassembled WGS sequence"/>
</dbReference>
<evidence type="ECO:0000259" key="8">
    <source>
        <dbReference type="SMART" id="SM00905"/>
    </source>
</evidence>
<evidence type="ECO:0000256" key="1">
    <source>
        <dbReference type="ARBA" id="ARBA00001353"/>
    </source>
</evidence>
<keyword evidence="10" id="KW-1185">Reference proteome</keyword>